<feature type="domain" description="LITAF" evidence="8">
    <location>
        <begin position="88"/>
        <end position="175"/>
    </location>
</feature>
<keyword evidence="3" id="KW-0479">Metal-binding</keyword>
<evidence type="ECO:0000256" key="5">
    <source>
        <dbReference type="ARBA" id="ARBA00023136"/>
    </source>
</evidence>
<dbReference type="AlphaFoldDB" id="A0A835TIB6"/>
<keyword evidence="10" id="KW-1185">Reference proteome</keyword>
<proteinExistence type="inferred from homology"/>
<protein>
    <recommendedName>
        <fullName evidence="8">LITAF domain-containing protein</fullName>
    </recommendedName>
</protein>
<dbReference type="InterPro" id="IPR037519">
    <property type="entry name" value="LITAF_fam"/>
</dbReference>
<evidence type="ECO:0000313" key="10">
    <source>
        <dbReference type="Proteomes" id="UP000650467"/>
    </source>
</evidence>
<dbReference type="PANTHER" id="PTHR23292">
    <property type="entry name" value="LIPOPOLYSACCHARIDE-INDUCED TUMOR NECROSIS FACTOR-ALPHA FACTOR"/>
    <property type="match status" value="1"/>
</dbReference>
<comment type="similarity">
    <text evidence="2">Belongs to the CDIP1/LITAF family.</text>
</comment>
<dbReference type="InterPro" id="IPR006629">
    <property type="entry name" value="LITAF"/>
</dbReference>
<dbReference type="GO" id="GO:0008270">
    <property type="term" value="F:zinc ion binding"/>
    <property type="evidence" value="ECO:0007669"/>
    <property type="project" value="TreeGrafter"/>
</dbReference>
<gene>
    <name evidence="9" type="ORF">HXX76_003767</name>
</gene>
<evidence type="ECO:0000256" key="3">
    <source>
        <dbReference type="ARBA" id="ARBA00022723"/>
    </source>
</evidence>
<keyword evidence="5 7" id="KW-0472">Membrane</keyword>
<dbReference type="SMART" id="SM00714">
    <property type="entry name" value="LITAF"/>
    <property type="match status" value="1"/>
</dbReference>
<dbReference type="EMBL" id="JAEHOC010000006">
    <property type="protein sequence ID" value="KAG2440914.1"/>
    <property type="molecule type" value="Genomic_DNA"/>
</dbReference>
<evidence type="ECO:0000256" key="7">
    <source>
        <dbReference type="SAM" id="Phobius"/>
    </source>
</evidence>
<comment type="subcellular location">
    <subcellularLocation>
        <location evidence="1">Membrane</location>
        <topology evidence="1">Peripheral membrane protein</topology>
    </subcellularLocation>
</comment>
<reference evidence="9" key="1">
    <citation type="journal article" date="2020" name="bioRxiv">
        <title>Comparative genomics of Chlamydomonas.</title>
        <authorList>
            <person name="Craig R.J."/>
            <person name="Hasan A.R."/>
            <person name="Ness R.W."/>
            <person name="Keightley P.D."/>
        </authorList>
    </citation>
    <scope>NUCLEOTIDE SEQUENCE</scope>
    <source>
        <strain evidence="9">SAG 7.73</strain>
    </source>
</reference>
<sequence>MARGAPDVGPQASYAPVPPGSIPGASPHSTAYPQTPGAYPYPPPAAPGQYPPPAQQPYPPPNGQPAPGQPMYPQGSYVPAPPGTMMMMVPVPAQPQALPHYWPGQSISVWCSSCQAQVDTRVMFTPGLGTWLIAGGICLAGGILGCCFIPFCVDGLKDCQHSCPKCNRYLGQHKMV</sequence>
<organism evidence="9 10">
    <name type="scientific">Chlamydomonas incerta</name>
    <dbReference type="NCBI Taxonomy" id="51695"/>
    <lineage>
        <taxon>Eukaryota</taxon>
        <taxon>Viridiplantae</taxon>
        <taxon>Chlorophyta</taxon>
        <taxon>core chlorophytes</taxon>
        <taxon>Chlorophyceae</taxon>
        <taxon>CS clade</taxon>
        <taxon>Chlamydomonadales</taxon>
        <taxon>Chlamydomonadaceae</taxon>
        <taxon>Chlamydomonas</taxon>
    </lineage>
</organism>
<name>A0A835TIB6_CHLIN</name>
<dbReference type="Pfam" id="PF10601">
    <property type="entry name" value="zf-LITAF-like"/>
    <property type="match status" value="1"/>
</dbReference>
<dbReference type="Proteomes" id="UP000650467">
    <property type="component" value="Unassembled WGS sequence"/>
</dbReference>
<evidence type="ECO:0000256" key="6">
    <source>
        <dbReference type="SAM" id="MobiDB-lite"/>
    </source>
</evidence>
<evidence type="ECO:0000256" key="2">
    <source>
        <dbReference type="ARBA" id="ARBA00005975"/>
    </source>
</evidence>
<accession>A0A835TIB6</accession>
<feature type="transmembrane region" description="Helical" evidence="7">
    <location>
        <begin position="131"/>
        <end position="151"/>
    </location>
</feature>
<evidence type="ECO:0000313" key="9">
    <source>
        <dbReference type="EMBL" id="KAG2440914.1"/>
    </source>
</evidence>
<comment type="caution">
    <text evidence="9">The sequence shown here is derived from an EMBL/GenBank/DDBJ whole genome shotgun (WGS) entry which is preliminary data.</text>
</comment>
<keyword evidence="7" id="KW-0812">Transmembrane</keyword>
<evidence type="ECO:0000256" key="1">
    <source>
        <dbReference type="ARBA" id="ARBA00004170"/>
    </source>
</evidence>
<keyword evidence="4" id="KW-0862">Zinc</keyword>
<dbReference type="GO" id="GO:0016020">
    <property type="term" value="C:membrane"/>
    <property type="evidence" value="ECO:0007669"/>
    <property type="project" value="UniProtKB-SubCell"/>
</dbReference>
<dbReference type="PANTHER" id="PTHR23292:SF6">
    <property type="entry name" value="FI16602P1-RELATED"/>
    <property type="match status" value="1"/>
</dbReference>
<feature type="region of interest" description="Disordered" evidence="6">
    <location>
        <begin position="1"/>
        <end position="75"/>
    </location>
</feature>
<evidence type="ECO:0000259" key="8">
    <source>
        <dbReference type="PROSITE" id="PS51837"/>
    </source>
</evidence>
<evidence type="ECO:0000256" key="4">
    <source>
        <dbReference type="ARBA" id="ARBA00022833"/>
    </source>
</evidence>
<keyword evidence="7" id="KW-1133">Transmembrane helix</keyword>
<dbReference type="OrthoDB" id="4713066at2759"/>
<feature type="compositionally biased region" description="Pro residues" evidence="6">
    <location>
        <begin position="39"/>
        <end position="70"/>
    </location>
</feature>
<dbReference type="PROSITE" id="PS51837">
    <property type="entry name" value="LITAF"/>
    <property type="match status" value="1"/>
</dbReference>